<feature type="chain" id="PRO_5009307429" evidence="1">
    <location>
        <begin position="22"/>
        <end position="217"/>
    </location>
</feature>
<feature type="signal peptide" evidence="1">
    <location>
        <begin position="1"/>
        <end position="21"/>
    </location>
</feature>
<accession>A0A1I7TE80</accession>
<evidence type="ECO:0000256" key="1">
    <source>
        <dbReference type="SAM" id="SignalP"/>
    </source>
</evidence>
<dbReference type="Proteomes" id="UP000095282">
    <property type="component" value="Unplaced"/>
</dbReference>
<dbReference type="AlphaFoldDB" id="A0A1I7TE80"/>
<sequence>MRILLLLTAVILIAVVELANGNEFEIHFKNENACNAGAPVGNKKVQGKSIVYNSKFRVLDAYIYWTNGNGKIIGMAVCNVPASTGCTADKVPSKGAAKVYLVLSVTLQKSSFEDQNIHYQYFDEYFELSKLDSPSTADQKIHQLNDFLFPVSAKYKTDKADLIFTGNNCRHNLATSVISGHGYFITEFKKNDGTNYASWDNLYYLPHRIGQYITTPN</sequence>
<keyword evidence="2" id="KW-1185">Reference proteome</keyword>
<protein>
    <submittedName>
        <fullName evidence="3">DUF3747 domain-containing protein</fullName>
    </submittedName>
</protein>
<proteinExistence type="predicted"/>
<keyword evidence="1" id="KW-0732">Signal</keyword>
<evidence type="ECO:0000313" key="3">
    <source>
        <dbReference type="WBParaSite" id="Csp11.Scaffold589.g5072.t1"/>
    </source>
</evidence>
<name>A0A1I7TE80_9PELO</name>
<reference evidence="3" key="1">
    <citation type="submission" date="2016-11" db="UniProtKB">
        <authorList>
            <consortium name="WormBaseParasite"/>
        </authorList>
    </citation>
    <scope>IDENTIFICATION</scope>
</reference>
<evidence type="ECO:0000313" key="2">
    <source>
        <dbReference type="Proteomes" id="UP000095282"/>
    </source>
</evidence>
<dbReference type="WBParaSite" id="Csp11.Scaffold589.g5072.t1">
    <property type="protein sequence ID" value="Csp11.Scaffold589.g5072.t1"/>
    <property type="gene ID" value="Csp11.Scaffold589.g5072"/>
</dbReference>
<organism evidence="2 3">
    <name type="scientific">Caenorhabditis tropicalis</name>
    <dbReference type="NCBI Taxonomy" id="1561998"/>
    <lineage>
        <taxon>Eukaryota</taxon>
        <taxon>Metazoa</taxon>
        <taxon>Ecdysozoa</taxon>
        <taxon>Nematoda</taxon>
        <taxon>Chromadorea</taxon>
        <taxon>Rhabditida</taxon>
        <taxon>Rhabditina</taxon>
        <taxon>Rhabditomorpha</taxon>
        <taxon>Rhabditoidea</taxon>
        <taxon>Rhabditidae</taxon>
        <taxon>Peloderinae</taxon>
        <taxon>Caenorhabditis</taxon>
    </lineage>
</organism>
<dbReference type="eggNOG" id="ENOG502THR4">
    <property type="taxonomic scope" value="Eukaryota"/>
</dbReference>